<dbReference type="EMBL" id="JAGKQM010000013">
    <property type="protein sequence ID" value="KAH0889143.1"/>
    <property type="molecule type" value="Genomic_DNA"/>
</dbReference>
<accession>A0ABQ8A9G3</accession>
<reference evidence="1 2" key="1">
    <citation type="submission" date="2021-05" db="EMBL/GenBank/DDBJ databases">
        <title>Genome Assembly of Synthetic Allotetraploid Brassica napus Reveals Homoeologous Exchanges between Subgenomes.</title>
        <authorList>
            <person name="Davis J.T."/>
        </authorList>
    </citation>
    <scope>NUCLEOTIDE SEQUENCE [LARGE SCALE GENOMIC DNA]</scope>
    <source>
        <strain evidence="2">cv. Da-Ae</strain>
        <tissue evidence="1">Seedling</tissue>
    </source>
</reference>
<dbReference type="InterPro" id="IPR013101">
    <property type="entry name" value="LRR_PRU1-like"/>
</dbReference>
<comment type="caution">
    <text evidence="1">The sequence shown here is derived from an EMBL/GenBank/DDBJ whole genome shotgun (WGS) entry which is preliminary data.</text>
</comment>
<gene>
    <name evidence="1" type="ORF">HID58_051572</name>
</gene>
<sequence>MEIYGPTLVYDETCPYIGPLGFDLFCGVSLPLQEALKTLNLKLGKYTDSIDTLLLTNIRSNLLKMTINLNYFYSYYTRITFPNNLNVFKTLLVLKLQGRIVLDVVDSPVCFPSLKILQLICVNFRCEESFTRLLSACPVLEDTLPPNTFQS</sequence>
<organism evidence="1 2">
    <name type="scientific">Brassica napus</name>
    <name type="common">Rape</name>
    <dbReference type="NCBI Taxonomy" id="3708"/>
    <lineage>
        <taxon>Eukaryota</taxon>
        <taxon>Viridiplantae</taxon>
        <taxon>Streptophyta</taxon>
        <taxon>Embryophyta</taxon>
        <taxon>Tracheophyta</taxon>
        <taxon>Spermatophyta</taxon>
        <taxon>Magnoliopsida</taxon>
        <taxon>eudicotyledons</taxon>
        <taxon>Gunneridae</taxon>
        <taxon>Pentapetalae</taxon>
        <taxon>rosids</taxon>
        <taxon>malvids</taxon>
        <taxon>Brassicales</taxon>
        <taxon>Brassicaceae</taxon>
        <taxon>Brassiceae</taxon>
        <taxon>Brassica</taxon>
    </lineage>
</organism>
<dbReference type="Pfam" id="PF07723">
    <property type="entry name" value="LRR_2"/>
    <property type="match status" value="1"/>
</dbReference>
<evidence type="ECO:0000313" key="2">
    <source>
        <dbReference type="Proteomes" id="UP000824890"/>
    </source>
</evidence>
<proteinExistence type="predicted"/>
<name>A0ABQ8A9G3_BRANA</name>
<dbReference type="Proteomes" id="UP000824890">
    <property type="component" value="Unassembled WGS sequence"/>
</dbReference>
<keyword evidence="2" id="KW-1185">Reference proteome</keyword>
<protein>
    <submittedName>
        <fullName evidence="1">Uncharacterized protein</fullName>
    </submittedName>
</protein>
<evidence type="ECO:0000313" key="1">
    <source>
        <dbReference type="EMBL" id="KAH0889143.1"/>
    </source>
</evidence>